<dbReference type="AlphaFoldDB" id="A0A0F8ZVG5"/>
<proteinExistence type="predicted"/>
<reference evidence="1" key="1">
    <citation type="journal article" date="2015" name="Nature">
        <title>Complex archaea that bridge the gap between prokaryotes and eukaryotes.</title>
        <authorList>
            <person name="Spang A."/>
            <person name="Saw J.H."/>
            <person name="Jorgensen S.L."/>
            <person name="Zaremba-Niedzwiedzka K."/>
            <person name="Martijn J."/>
            <person name="Lind A.E."/>
            <person name="van Eijk R."/>
            <person name="Schleper C."/>
            <person name="Guy L."/>
            <person name="Ettema T.J."/>
        </authorList>
    </citation>
    <scope>NUCLEOTIDE SEQUENCE</scope>
</reference>
<name>A0A0F8ZVG5_9ZZZZ</name>
<protein>
    <submittedName>
        <fullName evidence="1">Uncharacterized protein</fullName>
    </submittedName>
</protein>
<sequence>MKKIMLFFLLICMASVFALTDGCGDEVDVNNACVIRTPPITCSTYDLYNSTNELIVDDGTMSEVITGSGVYNFTFNQSDLGIHTIVLCDNTSTSLNVKATIETLILDLNASIPIQCGIESFRLYTQNLSVVPLVNLSSGLLINETQSYADGTTIVTTFIYNLTDFRILNSSSVSNN</sequence>
<gene>
    <name evidence="1" type="ORF">LCGC14_2924280</name>
</gene>
<comment type="caution">
    <text evidence="1">The sequence shown here is derived from an EMBL/GenBank/DDBJ whole genome shotgun (WGS) entry which is preliminary data.</text>
</comment>
<evidence type="ECO:0000313" key="1">
    <source>
        <dbReference type="EMBL" id="KKK70409.1"/>
    </source>
</evidence>
<accession>A0A0F8ZVG5</accession>
<organism evidence="1">
    <name type="scientific">marine sediment metagenome</name>
    <dbReference type="NCBI Taxonomy" id="412755"/>
    <lineage>
        <taxon>unclassified sequences</taxon>
        <taxon>metagenomes</taxon>
        <taxon>ecological metagenomes</taxon>
    </lineage>
</organism>
<dbReference type="EMBL" id="LAZR01058204">
    <property type="protein sequence ID" value="KKK70409.1"/>
    <property type="molecule type" value="Genomic_DNA"/>
</dbReference>